<organism evidence="2 3">
    <name type="scientific">Stylosanthes scabra</name>
    <dbReference type="NCBI Taxonomy" id="79078"/>
    <lineage>
        <taxon>Eukaryota</taxon>
        <taxon>Viridiplantae</taxon>
        <taxon>Streptophyta</taxon>
        <taxon>Embryophyta</taxon>
        <taxon>Tracheophyta</taxon>
        <taxon>Spermatophyta</taxon>
        <taxon>Magnoliopsida</taxon>
        <taxon>eudicotyledons</taxon>
        <taxon>Gunneridae</taxon>
        <taxon>Pentapetalae</taxon>
        <taxon>rosids</taxon>
        <taxon>fabids</taxon>
        <taxon>Fabales</taxon>
        <taxon>Fabaceae</taxon>
        <taxon>Papilionoideae</taxon>
        <taxon>50 kb inversion clade</taxon>
        <taxon>dalbergioids sensu lato</taxon>
        <taxon>Dalbergieae</taxon>
        <taxon>Pterocarpus clade</taxon>
        <taxon>Stylosanthes</taxon>
    </lineage>
</organism>
<feature type="region of interest" description="Disordered" evidence="1">
    <location>
        <begin position="1"/>
        <end position="54"/>
    </location>
</feature>
<evidence type="ECO:0000256" key="1">
    <source>
        <dbReference type="SAM" id="MobiDB-lite"/>
    </source>
</evidence>
<proteinExistence type="predicted"/>
<evidence type="ECO:0000313" key="2">
    <source>
        <dbReference type="EMBL" id="MED6198231.1"/>
    </source>
</evidence>
<protein>
    <submittedName>
        <fullName evidence="2">Uncharacterized protein</fullName>
    </submittedName>
</protein>
<feature type="compositionally biased region" description="Basic and acidic residues" evidence="1">
    <location>
        <begin position="37"/>
        <end position="54"/>
    </location>
</feature>
<name>A0ABU6XK84_9FABA</name>
<sequence length="189" mass="21067">MGKVVAPVNCRLPHEGGKNQKRGGWQWWLTAAPEQGAAERKQGIGGLTERDRGCENERRTAEILGAGESGGELEGREWWLKEERDGGDKERTIVVESDKPTRTTTATTENGDGGSWHWASGEDVEVLWFSREEARVHYALGEKIEWELDAPVSIFLPLSNDVLCHFYKNRSSPGPVQPVHRFTGSRAIS</sequence>
<gene>
    <name evidence="2" type="ORF">PIB30_064168</name>
</gene>
<dbReference type="Proteomes" id="UP001341840">
    <property type="component" value="Unassembled WGS sequence"/>
</dbReference>
<dbReference type="EMBL" id="JASCZI010212070">
    <property type="protein sequence ID" value="MED6198231.1"/>
    <property type="molecule type" value="Genomic_DNA"/>
</dbReference>
<evidence type="ECO:0000313" key="3">
    <source>
        <dbReference type="Proteomes" id="UP001341840"/>
    </source>
</evidence>
<keyword evidence="3" id="KW-1185">Reference proteome</keyword>
<reference evidence="2 3" key="1">
    <citation type="journal article" date="2023" name="Plants (Basel)">
        <title>Bridging the Gap: Combining Genomics and Transcriptomics Approaches to Understand Stylosanthes scabra, an Orphan Legume from the Brazilian Caatinga.</title>
        <authorList>
            <person name="Ferreira-Neto J.R.C."/>
            <person name="da Silva M.D."/>
            <person name="Binneck E."/>
            <person name="de Melo N.F."/>
            <person name="da Silva R.H."/>
            <person name="de Melo A.L.T.M."/>
            <person name="Pandolfi V."/>
            <person name="Bustamante F.O."/>
            <person name="Brasileiro-Vidal A.C."/>
            <person name="Benko-Iseppon A.M."/>
        </authorList>
    </citation>
    <scope>NUCLEOTIDE SEQUENCE [LARGE SCALE GENOMIC DNA]</scope>
    <source>
        <tissue evidence="2">Leaves</tissue>
    </source>
</reference>
<accession>A0ABU6XK84</accession>
<comment type="caution">
    <text evidence="2">The sequence shown here is derived from an EMBL/GenBank/DDBJ whole genome shotgun (WGS) entry which is preliminary data.</text>
</comment>